<comment type="caution">
    <text evidence="2">The sequence shown here is derived from an EMBL/GenBank/DDBJ whole genome shotgun (WGS) entry which is preliminary data.</text>
</comment>
<evidence type="ECO:0000313" key="3">
    <source>
        <dbReference type="Proteomes" id="UP000323994"/>
    </source>
</evidence>
<dbReference type="RefSeq" id="WP_139010377.1">
    <property type="nucleotide sequence ID" value="NZ_VBSN01000013.1"/>
</dbReference>
<evidence type="ECO:0008006" key="4">
    <source>
        <dbReference type="Google" id="ProtNLM"/>
    </source>
</evidence>
<sequence length="160" mass="18573">MKKGSIQLAVALTIAILSTGFAFQNVEQDDHNLKVEPLKIKDDPFPAKFEEELNSARKLLAEKISKSDSLLNERDKNLANLQYNLNQFKEANETQKKIINRLVYILKRFPQDSVLKYDVQYQDPATLQDTLKKNFNLPMIHAPLPEKQSFWQKINPFNKK</sequence>
<dbReference type="Proteomes" id="UP000323994">
    <property type="component" value="Unassembled WGS sequence"/>
</dbReference>
<feature type="chain" id="PRO_5024394169" description="OmpH family outer membrane protein" evidence="1">
    <location>
        <begin position="23"/>
        <end position="160"/>
    </location>
</feature>
<feature type="signal peptide" evidence="1">
    <location>
        <begin position="1"/>
        <end position="22"/>
    </location>
</feature>
<dbReference type="EMBL" id="VBSN01000013">
    <property type="protein sequence ID" value="KAA6441457.1"/>
    <property type="molecule type" value="Genomic_DNA"/>
</dbReference>
<evidence type="ECO:0000256" key="1">
    <source>
        <dbReference type="SAM" id="SignalP"/>
    </source>
</evidence>
<reference evidence="2 3" key="1">
    <citation type="submission" date="2019-05" db="EMBL/GenBank/DDBJ databases">
        <authorList>
            <person name="Qu J.-H."/>
        </authorList>
    </citation>
    <scope>NUCLEOTIDE SEQUENCE [LARGE SCALE GENOMIC DNA]</scope>
    <source>
        <strain evidence="2 3">NS28</strain>
    </source>
</reference>
<dbReference type="AlphaFoldDB" id="A0A5M8QZ03"/>
<keyword evidence="3" id="KW-1185">Reference proteome</keyword>
<name>A0A5M8QZ03_9BACT</name>
<keyword evidence="1" id="KW-0732">Signal</keyword>
<evidence type="ECO:0000313" key="2">
    <source>
        <dbReference type="EMBL" id="KAA6441457.1"/>
    </source>
</evidence>
<proteinExistence type="predicted"/>
<accession>A0A5M8QZ03</accession>
<gene>
    <name evidence="2" type="ORF">FEM33_01610</name>
</gene>
<protein>
    <recommendedName>
        <fullName evidence="4">OmpH family outer membrane protein</fullName>
    </recommendedName>
</protein>
<organism evidence="2 3">
    <name type="scientific">Dyadobacter flavalbus</name>
    <dbReference type="NCBI Taxonomy" id="2579942"/>
    <lineage>
        <taxon>Bacteria</taxon>
        <taxon>Pseudomonadati</taxon>
        <taxon>Bacteroidota</taxon>
        <taxon>Cytophagia</taxon>
        <taxon>Cytophagales</taxon>
        <taxon>Spirosomataceae</taxon>
        <taxon>Dyadobacter</taxon>
    </lineage>
</organism>